<dbReference type="PANTHER" id="PTHR30477">
    <property type="entry name" value="ABC-TRANSPORTER METAL-BINDING PROTEIN"/>
    <property type="match status" value="1"/>
</dbReference>
<feature type="transmembrane region" description="Helical" evidence="7">
    <location>
        <begin position="171"/>
        <end position="197"/>
    </location>
</feature>
<keyword evidence="5 7" id="KW-0472">Membrane</keyword>
<dbReference type="EMBL" id="BAABHF010000016">
    <property type="protein sequence ID" value="GAA4490743.1"/>
    <property type="molecule type" value="Genomic_DNA"/>
</dbReference>
<reference evidence="9" key="1">
    <citation type="journal article" date="2019" name="Int. J. Syst. Evol. Microbiol.">
        <title>The Global Catalogue of Microorganisms (GCM) 10K type strain sequencing project: providing services to taxonomists for standard genome sequencing and annotation.</title>
        <authorList>
            <consortium name="The Broad Institute Genomics Platform"/>
            <consortium name="The Broad Institute Genome Sequencing Center for Infectious Disease"/>
            <person name="Wu L."/>
            <person name="Ma J."/>
        </authorList>
    </citation>
    <scope>NUCLEOTIDE SEQUENCE [LARGE SCALE GENOMIC DNA]</scope>
    <source>
        <strain evidence="9">JCM 17933</strain>
    </source>
</reference>
<keyword evidence="4 7" id="KW-1133">Transmembrane helix</keyword>
<comment type="caution">
    <text evidence="8">The sequence shown here is derived from an EMBL/GenBank/DDBJ whole genome shotgun (WGS) entry which is preliminary data.</text>
</comment>
<evidence type="ECO:0000256" key="3">
    <source>
        <dbReference type="ARBA" id="ARBA00022692"/>
    </source>
</evidence>
<proteinExistence type="inferred from homology"/>
<dbReference type="SUPFAM" id="SSF81345">
    <property type="entry name" value="ABC transporter involved in vitamin B12 uptake, BtuC"/>
    <property type="match status" value="1"/>
</dbReference>
<evidence type="ECO:0000256" key="7">
    <source>
        <dbReference type="SAM" id="Phobius"/>
    </source>
</evidence>
<name>A0ABP8PRM2_9ACTN</name>
<evidence type="ECO:0000256" key="5">
    <source>
        <dbReference type="ARBA" id="ARBA00023136"/>
    </source>
</evidence>
<feature type="transmembrane region" description="Helical" evidence="7">
    <location>
        <begin position="209"/>
        <end position="230"/>
    </location>
</feature>
<feature type="transmembrane region" description="Helical" evidence="7">
    <location>
        <begin position="82"/>
        <end position="100"/>
    </location>
</feature>
<evidence type="ECO:0000256" key="2">
    <source>
        <dbReference type="ARBA" id="ARBA00008034"/>
    </source>
</evidence>
<dbReference type="Proteomes" id="UP001500503">
    <property type="component" value="Unassembled WGS sequence"/>
</dbReference>
<keyword evidence="9" id="KW-1185">Reference proteome</keyword>
<evidence type="ECO:0000313" key="8">
    <source>
        <dbReference type="EMBL" id="GAA4490743.1"/>
    </source>
</evidence>
<dbReference type="Gene3D" id="1.10.3470.10">
    <property type="entry name" value="ABC transporter involved in vitamin B12 uptake, BtuC"/>
    <property type="match status" value="1"/>
</dbReference>
<sequence length="275" mass="27209">MTGFGVRAAAELIFTGATCGSLGVQVVLRRLAFFTETLGHVAFLGIVAATIVGSDIKLGAAVAAAGAVALSGRGRIASGQPGRQSGILVSGALALGVVLISSRQGFSKDLTAALVGSPLTVTTGDIVVAGIVAACVVAVLAAVHKELLLAAFDPHVTQAFGYPARLIDTGLLSLLAVTVVTAAPAIGATLPLALLVGPSATALLWTRRVVPATVLGGLLAAGSAAAGLVLSLHYRLAASAASAILCGALFLLTLAAVRLGHLMAVFTRRQAAGPI</sequence>
<dbReference type="InterPro" id="IPR001626">
    <property type="entry name" value="ABC_TroCD"/>
</dbReference>
<feature type="transmembrane region" description="Helical" evidence="7">
    <location>
        <begin position="112"/>
        <end position="143"/>
    </location>
</feature>
<keyword evidence="3 6" id="KW-0812">Transmembrane</keyword>
<organism evidence="8 9">
    <name type="scientific">Actinoallomurus oryzae</name>
    <dbReference type="NCBI Taxonomy" id="502180"/>
    <lineage>
        <taxon>Bacteria</taxon>
        <taxon>Bacillati</taxon>
        <taxon>Actinomycetota</taxon>
        <taxon>Actinomycetes</taxon>
        <taxon>Streptosporangiales</taxon>
        <taxon>Thermomonosporaceae</taxon>
        <taxon>Actinoallomurus</taxon>
    </lineage>
</organism>
<accession>A0ABP8PRM2</accession>
<feature type="transmembrane region" description="Helical" evidence="7">
    <location>
        <begin position="236"/>
        <end position="259"/>
    </location>
</feature>
<comment type="similarity">
    <text evidence="2 6">Belongs to the ABC-3 integral membrane protein family.</text>
</comment>
<feature type="transmembrane region" description="Helical" evidence="7">
    <location>
        <begin position="6"/>
        <end position="28"/>
    </location>
</feature>
<protein>
    <submittedName>
        <fullName evidence="8">Metal ABC transporter permease</fullName>
    </submittedName>
</protein>
<dbReference type="InterPro" id="IPR037294">
    <property type="entry name" value="ABC_BtuC-like"/>
</dbReference>
<comment type="subcellular location">
    <subcellularLocation>
        <location evidence="6">Cell membrane</location>
        <topology evidence="6">Multi-pass membrane protein</topology>
    </subcellularLocation>
    <subcellularLocation>
        <location evidence="1">Membrane</location>
        <topology evidence="1">Multi-pass membrane protein</topology>
    </subcellularLocation>
</comment>
<feature type="transmembrane region" description="Helical" evidence="7">
    <location>
        <begin position="40"/>
        <end position="70"/>
    </location>
</feature>
<gene>
    <name evidence="8" type="ORF">GCM10023191_023400</name>
</gene>
<keyword evidence="6" id="KW-0813">Transport</keyword>
<evidence type="ECO:0000313" key="9">
    <source>
        <dbReference type="Proteomes" id="UP001500503"/>
    </source>
</evidence>
<dbReference type="RefSeq" id="WP_345461500.1">
    <property type="nucleotide sequence ID" value="NZ_BAABHF010000016.1"/>
</dbReference>
<evidence type="ECO:0000256" key="6">
    <source>
        <dbReference type="RuleBase" id="RU003943"/>
    </source>
</evidence>
<evidence type="ECO:0000256" key="4">
    <source>
        <dbReference type="ARBA" id="ARBA00022989"/>
    </source>
</evidence>
<dbReference type="Pfam" id="PF00950">
    <property type="entry name" value="ABC-3"/>
    <property type="match status" value="1"/>
</dbReference>
<evidence type="ECO:0000256" key="1">
    <source>
        <dbReference type="ARBA" id="ARBA00004141"/>
    </source>
</evidence>
<dbReference type="PANTHER" id="PTHR30477:SF13">
    <property type="entry name" value="IRON TRANSPORT SYSTEM MEMBRANE PROTEIN HI_0360-RELATED"/>
    <property type="match status" value="1"/>
</dbReference>